<protein>
    <submittedName>
        <fullName evidence="2">Branched-chain amino acid ABC transporter substrate-binding protein</fullName>
    </submittedName>
</protein>
<name>A0A172YKN7_9GAMM</name>
<dbReference type="GO" id="GO:0015888">
    <property type="term" value="P:thiamine transport"/>
    <property type="evidence" value="ECO:0007669"/>
    <property type="project" value="TreeGrafter"/>
</dbReference>
<dbReference type="SUPFAM" id="SSF53850">
    <property type="entry name" value="Periplasmic binding protein-like II"/>
    <property type="match status" value="1"/>
</dbReference>
<dbReference type="Pfam" id="PF13416">
    <property type="entry name" value="SBP_bac_8"/>
    <property type="match status" value="1"/>
</dbReference>
<evidence type="ECO:0000313" key="3">
    <source>
        <dbReference type="Proteomes" id="UP000077875"/>
    </source>
</evidence>
<dbReference type="PANTHER" id="PTHR30006:SF2">
    <property type="entry name" value="ABC TRANSPORTER SUBSTRATE-BINDING PROTEIN"/>
    <property type="match status" value="1"/>
</dbReference>
<keyword evidence="3" id="KW-1185">Reference proteome</keyword>
<dbReference type="Proteomes" id="UP000077875">
    <property type="component" value="Chromosome"/>
</dbReference>
<dbReference type="KEGG" id="haa:A5892_07870"/>
<dbReference type="STRING" id="376489.A5892_07870"/>
<dbReference type="EMBL" id="CP015243">
    <property type="protein sequence ID" value="ANF59555.1"/>
    <property type="molecule type" value="Genomic_DNA"/>
</dbReference>
<dbReference type="Gene3D" id="3.40.190.10">
    <property type="entry name" value="Periplasmic binding protein-like II"/>
    <property type="match status" value="2"/>
</dbReference>
<evidence type="ECO:0000256" key="1">
    <source>
        <dbReference type="ARBA" id="ARBA00022729"/>
    </source>
</evidence>
<reference evidence="2 3" key="1">
    <citation type="submission" date="2016-04" db="EMBL/GenBank/DDBJ databases">
        <title>Complete Genome Sequence of Halotalea alkalilenta IHB B 13600.</title>
        <authorList>
            <person name="Swarnkar M.K."/>
            <person name="Sharma A."/>
            <person name="Kaushal K."/>
            <person name="Soni R."/>
            <person name="Rana S."/>
            <person name="Singh A.K."/>
            <person name="Gulati A."/>
        </authorList>
    </citation>
    <scope>NUCLEOTIDE SEQUENCE [LARGE SCALE GENOMIC DNA]</scope>
    <source>
        <strain evidence="2 3">IHB B 13600</strain>
    </source>
</reference>
<dbReference type="GO" id="GO:0030976">
    <property type="term" value="F:thiamine pyrophosphate binding"/>
    <property type="evidence" value="ECO:0007669"/>
    <property type="project" value="TreeGrafter"/>
</dbReference>
<dbReference type="CDD" id="cd13589">
    <property type="entry name" value="PBP2_polyamine_RpCGA009"/>
    <property type="match status" value="1"/>
</dbReference>
<gene>
    <name evidence="2" type="ORF">A5892_07870</name>
</gene>
<dbReference type="AlphaFoldDB" id="A0A172YKN7"/>
<organism evidence="2 3">
    <name type="scientific">Halotalea alkalilenta</name>
    <dbReference type="NCBI Taxonomy" id="376489"/>
    <lineage>
        <taxon>Bacteria</taxon>
        <taxon>Pseudomonadati</taxon>
        <taxon>Pseudomonadota</taxon>
        <taxon>Gammaproteobacteria</taxon>
        <taxon>Oceanospirillales</taxon>
        <taxon>Halomonadaceae</taxon>
        <taxon>Halotalea</taxon>
    </lineage>
</organism>
<keyword evidence="1" id="KW-0732">Signal</keyword>
<evidence type="ECO:0000313" key="2">
    <source>
        <dbReference type="EMBL" id="ANF59555.1"/>
    </source>
</evidence>
<dbReference type="GO" id="GO:0030288">
    <property type="term" value="C:outer membrane-bounded periplasmic space"/>
    <property type="evidence" value="ECO:0007669"/>
    <property type="project" value="TreeGrafter"/>
</dbReference>
<accession>A0A172YKN7</accession>
<dbReference type="GO" id="GO:0030975">
    <property type="term" value="F:thiamine binding"/>
    <property type="evidence" value="ECO:0007669"/>
    <property type="project" value="TreeGrafter"/>
</dbReference>
<dbReference type="PANTHER" id="PTHR30006">
    <property type="entry name" value="THIAMINE-BINDING PERIPLASMIC PROTEIN-RELATED"/>
    <property type="match status" value="1"/>
</dbReference>
<proteinExistence type="predicted"/>
<dbReference type="InterPro" id="IPR006059">
    <property type="entry name" value="SBP"/>
</dbReference>
<sequence>MQQKVIPGFSEETGADVVYVAGNSTDTLAKLLASRNSPQIDVSIMDDGPTYQAINYGLCQSLEGMPALDQVYDFARFPDDKAIGTSIVAGGLAYNQAYFEEQGWAPPESWTDLADPRYKGLLNIPSISNSYGVYALVMLARANGGDESDIEPGFDAMTGGISDSVLSFTPSPGQASELYQSREIVMSVWGSGRVKALADSGFPIAFAYPKEGAVALVQGTCVSEGSPRAELARAFIDWMLRPEIQVLMAQERAQGPANKNVELDAETAEEVPYGDKVDHLVTLDWNQVNQQRMEWTQRWNRQVER</sequence>